<evidence type="ECO:0000313" key="2">
    <source>
        <dbReference type="Proteomes" id="UP000288805"/>
    </source>
</evidence>
<sequence>MKAKYYDCWHTDGERLKHKPPFVSNADWKWLVYFWSSKKAQGQLRDDGIQPNRIEMFKLTNTCKNGTPVDEASHEIMVNN</sequence>
<accession>A0A438HB03</accession>
<protein>
    <submittedName>
        <fullName evidence="1">Uncharacterized protein</fullName>
    </submittedName>
</protein>
<name>A0A438HB03_VITVI</name>
<organism evidence="1 2">
    <name type="scientific">Vitis vinifera</name>
    <name type="common">Grape</name>
    <dbReference type="NCBI Taxonomy" id="29760"/>
    <lineage>
        <taxon>Eukaryota</taxon>
        <taxon>Viridiplantae</taxon>
        <taxon>Streptophyta</taxon>
        <taxon>Embryophyta</taxon>
        <taxon>Tracheophyta</taxon>
        <taxon>Spermatophyta</taxon>
        <taxon>Magnoliopsida</taxon>
        <taxon>eudicotyledons</taxon>
        <taxon>Gunneridae</taxon>
        <taxon>Pentapetalae</taxon>
        <taxon>rosids</taxon>
        <taxon>Vitales</taxon>
        <taxon>Vitaceae</taxon>
        <taxon>Viteae</taxon>
        <taxon>Vitis</taxon>
    </lineage>
</organism>
<gene>
    <name evidence="1" type="ORF">CK203_049454</name>
</gene>
<comment type="caution">
    <text evidence="1">The sequence shown here is derived from an EMBL/GenBank/DDBJ whole genome shotgun (WGS) entry which is preliminary data.</text>
</comment>
<dbReference type="Proteomes" id="UP000288805">
    <property type="component" value="Unassembled WGS sequence"/>
</dbReference>
<dbReference type="EMBL" id="QGNW01000251">
    <property type="protein sequence ID" value="RVW81611.1"/>
    <property type="molecule type" value="Genomic_DNA"/>
</dbReference>
<evidence type="ECO:0000313" key="1">
    <source>
        <dbReference type="EMBL" id="RVW81611.1"/>
    </source>
</evidence>
<reference evidence="1 2" key="1">
    <citation type="journal article" date="2018" name="PLoS Genet.">
        <title>Population sequencing reveals clonal diversity and ancestral inbreeding in the grapevine cultivar Chardonnay.</title>
        <authorList>
            <person name="Roach M.J."/>
            <person name="Johnson D.L."/>
            <person name="Bohlmann J."/>
            <person name="van Vuuren H.J."/>
            <person name="Jones S.J."/>
            <person name="Pretorius I.S."/>
            <person name="Schmidt S.A."/>
            <person name="Borneman A.R."/>
        </authorList>
    </citation>
    <scope>NUCLEOTIDE SEQUENCE [LARGE SCALE GENOMIC DNA]</scope>
    <source>
        <strain evidence="2">cv. Chardonnay</strain>
        <tissue evidence="1">Leaf</tissue>
    </source>
</reference>
<dbReference type="AlphaFoldDB" id="A0A438HB03"/>
<proteinExistence type="predicted"/>